<dbReference type="InterPro" id="IPR054722">
    <property type="entry name" value="PolX-like_BBD"/>
</dbReference>
<comment type="caution">
    <text evidence="3">The sequence shown here is derived from an EMBL/GenBank/DDBJ whole genome shotgun (WGS) entry which is preliminary data.</text>
</comment>
<keyword evidence="1" id="KW-0479">Metal-binding</keyword>
<dbReference type="EC" id="2.7.7.49" evidence="3"/>
<evidence type="ECO:0000313" key="3">
    <source>
        <dbReference type="EMBL" id="PRQ31093.1"/>
    </source>
</evidence>
<protein>
    <submittedName>
        <fullName evidence="3">Putative RNA-directed DNA polymerase</fullName>
        <ecNumber evidence="3">2.7.7.49</ecNumber>
    </submittedName>
</protein>
<dbReference type="EMBL" id="PDCK01000043">
    <property type="protein sequence ID" value="PRQ31093.1"/>
    <property type="molecule type" value="Genomic_DNA"/>
</dbReference>
<dbReference type="GO" id="GO:0003676">
    <property type="term" value="F:nucleic acid binding"/>
    <property type="evidence" value="ECO:0007669"/>
    <property type="project" value="InterPro"/>
</dbReference>
<name>A0A2P6QAA6_ROSCH</name>
<keyword evidence="3" id="KW-0695">RNA-directed DNA polymerase</keyword>
<dbReference type="InterPro" id="IPR001878">
    <property type="entry name" value="Znf_CCHC"/>
</dbReference>
<keyword evidence="3" id="KW-0548">Nucleotidyltransferase</keyword>
<evidence type="ECO:0000313" key="4">
    <source>
        <dbReference type="Proteomes" id="UP000238479"/>
    </source>
</evidence>
<dbReference type="InterPro" id="IPR036875">
    <property type="entry name" value="Znf_CCHC_sf"/>
</dbReference>
<keyword evidence="3" id="KW-0808">Transferase</keyword>
<accession>A0A2P6QAA6</accession>
<dbReference type="GO" id="GO:0003964">
    <property type="term" value="F:RNA-directed DNA polymerase activity"/>
    <property type="evidence" value="ECO:0007669"/>
    <property type="project" value="UniProtKB-KW"/>
</dbReference>
<dbReference type="GO" id="GO:0008270">
    <property type="term" value="F:zinc ion binding"/>
    <property type="evidence" value="ECO:0007669"/>
    <property type="project" value="UniProtKB-KW"/>
</dbReference>
<organism evidence="3 4">
    <name type="scientific">Rosa chinensis</name>
    <name type="common">China rose</name>
    <dbReference type="NCBI Taxonomy" id="74649"/>
    <lineage>
        <taxon>Eukaryota</taxon>
        <taxon>Viridiplantae</taxon>
        <taxon>Streptophyta</taxon>
        <taxon>Embryophyta</taxon>
        <taxon>Tracheophyta</taxon>
        <taxon>Spermatophyta</taxon>
        <taxon>Magnoliopsida</taxon>
        <taxon>eudicotyledons</taxon>
        <taxon>Gunneridae</taxon>
        <taxon>Pentapetalae</taxon>
        <taxon>rosids</taxon>
        <taxon>fabids</taxon>
        <taxon>Rosales</taxon>
        <taxon>Rosaceae</taxon>
        <taxon>Rosoideae</taxon>
        <taxon>Rosoideae incertae sedis</taxon>
        <taxon>Rosa</taxon>
    </lineage>
</organism>
<dbReference type="Gramene" id="PRQ31093">
    <property type="protein sequence ID" value="PRQ31093"/>
    <property type="gene ID" value="RchiOBHm_Chr5g0031721"/>
</dbReference>
<dbReference type="OMA" id="HEPILRR"/>
<dbReference type="AlphaFoldDB" id="A0A2P6QAA6"/>
<keyword evidence="1" id="KW-0862">Zinc</keyword>
<gene>
    <name evidence="3" type="ORF">RchiOBHm_Chr5g0031721</name>
</gene>
<dbReference type="STRING" id="74649.A0A2P6QAA6"/>
<evidence type="ECO:0000259" key="2">
    <source>
        <dbReference type="PROSITE" id="PS50158"/>
    </source>
</evidence>
<dbReference type="PROSITE" id="PS50158">
    <property type="entry name" value="ZF_CCHC"/>
    <property type="match status" value="1"/>
</dbReference>
<feature type="domain" description="CCHC-type" evidence="2">
    <location>
        <begin position="211"/>
        <end position="224"/>
    </location>
</feature>
<keyword evidence="4" id="KW-1185">Reference proteome</keyword>
<dbReference type="Proteomes" id="UP000238479">
    <property type="component" value="Chromosome 5"/>
</dbReference>
<keyword evidence="1" id="KW-0863">Zinc-finger</keyword>
<dbReference type="PANTHER" id="PTHR47592">
    <property type="entry name" value="PBF68 PROTEIN"/>
    <property type="match status" value="1"/>
</dbReference>
<evidence type="ECO:0000256" key="1">
    <source>
        <dbReference type="PROSITE-ProRule" id="PRU00047"/>
    </source>
</evidence>
<dbReference type="Pfam" id="PF22936">
    <property type="entry name" value="Pol_BBD"/>
    <property type="match status" value="1"/>
</dbReference>
<dbReference type="PANTHER" id="PTHR47592:SF27">
    <property type="entry name" value="OS08G0421700 PROTEIN"/>
    <property type="match status" value="1"/>
</dbReference>
<sequence>MSAEDMVDKFDGTNFDLWRTQMMSYLRLRSLDKPLEEDKPQDMSQFDWDKLDMQAVLAIRRTLARSVKDKVKSKTTAVGIMSTLSKIYEKPLAVHKLNMMKRLFNLKMDEQCGSVNQHLSDVNELVEKLRSLEINFDEDIKALCLLSSLPDSWDATVTSICSLSGNTKLVYSNVCGTLLREEIRRRNQVTEHAESAFQARAKSRGRSKSCCWHCGKPGHRQKDCGALNNVVEAVNAIDSPLESWILTPGAALHCSPHQEIMQTYTSGNFGKVYTAFNESLDVVGKGNARIKLPNGDIWILPDVRHIPGLKRNLISVGQLTNEGYRVSCSPDGWMVTRGAFLLNCSADDSDSTLKVVSCFPLNPNQTILV</sequence>
<proteinExistence type="predicted"/>
<dbReference type="SUPFAM" id="SSF57756">
    <property type="entry name" value="Retrovirus zinc finger-like domains"/>
    <property type="match status" value="1"/>
</dbReference>
<reference evidence="3 4" key="1">
    <citation type="journal article" date="2018" name="Nat. Genet.">
        <title>The Rosa genome provides new insights in the design of modern roses.</title>
        <authorList>
            <person name="Bendahmane M."/>
        </authorList>
    </citation>
    <scope>NUCLEOTIDE SEQUENCE [LARGE SCALE GENOMIC DNA]</scope>
    <source>
        <strain evidence="4">cv. Old Blush</strain>
    </source>
</reference>
<dbReference type="Pfam" id="PF14223">
    <property type="entry name" value="Retrotran_gag_2"/>
    <property type="match status" value="1"/>
</dbReference>